<dbReference type="Pfam" id="PF00249">
    <property type="entry name" value="Myb_DNA-binding"/>
    <property type="match status" value="1"/>
</dbReference>
<evidence type="ECO:0000256" key="4">
    <source>
        <dbReference type="ARBA" id="ARBA00023125"/>
    </source>
</evidence>
<accession>A0AAN9NPS5</accession>
<evidence type="ECO:0000259" key="7">
    <source>
        <dbReference type="PROSITE" id="PS50090"/>
    </source>
</evidence>
<dbReference type="GO" id="GO:0000978">
    <property type="term" value="F:RNA polymerase II cis-regulatory region sequence-specific DNA binding"/>
    <property type="evidence" value="ECO:0007669"/>
    <property type="project" value="TreeGrafter"/>
</dbReference>
<dbReference type="FunFam" id="1.10.10.60:FF:000060">
    <property type="entry name" value="MYB transcription factor"/>
    <property type="match status" value="1"/>
</dbReference>
<comment type="caution">
    <text evidence="9">The sequence shown here is derived from an EMBL/GenBank/DDBJ whole genome shotgun (WGS) entry which is preliminary data.</text>
</comment>
<dbReference type="InterPro" id="IPR009057">
    <property type="entry name" value="Homeodomain-like_sf"/>
</dbReference>
<dbReference type="Gene3D" id="1.10.10.60">
    <property type="entry name" value="Homeodomain-like"/>
    <property type="match status" value="1"/>
</dbReference>
<keyword evidence="6" id="KW-0539">Nucleus</keyword>
<name>A0AAN9NPS5_PHACN</name>
<evidence type="ECO:0000256" key="6">
    <source>
        <dbReference type="ARBA" id="ARBA00023242"/>
    </source>
</evidence>
<sequence length="143" mass="16131">MSPHDKSRRHAYATSAISNVSRHSSICEQYLDARLLGARVWGACVLYRARHSSICELGAGAWSVEEDRVLTGVVEVHGPRNWALISRHVKGRSGKSCRFRWCNQLSPRVEYPPFTTCENAVIRARSIRKQVGHHYENASGSDR</sequence>
<evidence type="ECO:0000256" key="2">
    <source>
        <dbReference type="ARBA" id="ARBA00022737"/>
    </source>
</evidence>
<proteinExistence type="predicted"/>
<dbReference type="CDD" id="cd00167">
    <property type="entry name" value="SANT"/>
    <property type="match status" value="1"/>
</dbReference>
<gene>
    <name evidence="9" type="ORF">VNO80_02325</name>
</gene>
<evidence type="ECO:0000313" key="10">
    <source>
        <dbReference type="Proteomes" id="UP001374584"/>
    </source>
</evidence>
<reference evidence="9 10" key="1">
    <citation type="submission" date="2024-01" db="EMBL/GenBank/DDBJ databases">
        <title>The genomes of 5 underutilized Papilionoideae crops provide insights into root nodulation and disease resistanc.</title>
        <authorList>
            <person name="Jiang F."/>
        </authorList>
    </citation>
    <scope>NUCLEOTIDE SEQUENCE [LARGE SCALE GENOMIC DNA]</scope>
    <source>
        <strain evidence="9">JINMINGXINNONG_FW02</strain>
        <tissue evidence="9">Leaves</tissue>
    </source>
</reference>
<feature type="domain" description="HTH myb-type" evidence="8">
    <location>
        <begin position="60"/>
        <end position="109"/>
    </location>
</feature>
<keyword evidence="3" id="KW-0805">Transcription regulation</keyword>
<dbReference type="InterPro" id="IPR017930">
    <property type="entry name" value="Myb_dom"/>
</dbReference>
<keyword evidence="2" id="KW-0677">Repeat</keyword>
<dbReference type="EMBL" id="JAYMYR010000002">
    <property type="protein sequence ID" value="KAK7376906.1"/>
    <property type="molecule type" value="Genomic_DNA"/>
</dbReference>
<feature type="domain" description="Myb-like" evidence="7">
    <location>
        <begin position="60"/>
        <end position="105"/>
    </location>
</feature>
<dbReference type="InterPro" id="IPR050560">
    <property type="entry name" value="MYB_TF"/>
</dbReference>
<evidence type="ECO:0000256" key="5">
    <source>
        <dbReference type="ARBA" id="ARBA00023163"/>
    </source>
</evidence>
<dbReference type="GO" id="GO:0000981">
    <property type="term" value="F:DNA-binding transcription factor activity, RNA polymerase II-specific"/>
    <property type="evidence" value="ECO:0007669"/>
    <property type="project" value="TreeGrafter"/>
</dbReference>
<dbReference type="PANTHER" id="PTHR45614:SF53">
    <property type="entry name" value="TRANSCRIPTIONAL ACTIVATOR MYB-LIKE"/>
    <property type="match status" value="1"/>
</dbReference>
<keyword evidence="10" id="KW-1185">Reference proteome</keyword>
<comment type="subcellular location">
    <subcellularLocation>
        <location evidence="1">Nucleus</location>
    </subcellularLocation>
</comment>
<evidence type="ECO:0000256" key="3">
    <source>
        <dbReference type="ARBA" id="ARBA00023015"/>
    </source>
</evidence>
<protein>
    <submittedName>
        <fullName evidence="9">Uncharacterized protein</fullName>
    </submittedName>
</protein>
<evidence type="ECO:0000259" key="8">
    <source>
        <dbReference type="PROSITE" id="PS51294"/>
    </source>
</evidence>
<dbReference type="AlphaFoldDB" id="A0AAN9NPS5"/>
<evidence type="ECO:0000313" key="9">
    <source>
        <dbReference type="EMBL" id="KAK7376906.1"/>
    </source>
</evidence>
<dbReference type="GO" id="GO:0005634">
    <property type="term" value="C:nucleus"/>
    <property type="evidence" value="ECO:0007669"/>
    <property type="project" value="UniProtKB-SubCell"/>
</dbReference>
<dbReference type="SMART" id="SM00717">
    <property type="entry name" value="SANT"/>
    <property type="match status" value="1"/>
</dbReference>
<keyword evidence="4" id="KW-0238">DNA-binding</keyword>
<organism evidence="9 10">
    <name type="scientific">Phaseolus coccineus</name>
    <name type="common">Scarlet runner bean</name>
    <name type="synonym">Phaseolus multiflorus</name>
    <dbReference type="NCBI Taxonomy" id="3886"/>
    <lineage>
        <taxon>Eukaryota</taxon>
        <taxon>Viridiplantae</taxon>
        <taxon>Streptophyta</taxon>
        <taxon>Embryophyta</taxon>
        <taxon>Tracheophyta</taxon>
        <taxon>Spermatophyta</taxon>
        <taxon>Magnoliopsida</taxon>
        <taxon>eudicotyledons</taxon>
        <taxon>Gunneridae</taxon>
        <taxon>Pentapetalae</taxon>
        <taxon>rosids</taxon>
        <taxon>fabids</taxon>
        <taxon>Fabales</taxon>
        <taxon>Fabaceae</taxon>
        <taxon>Papilionoideae</taxon>
        <taxon>50 kb inversion clade</taxon>
        <taxon>NPAAA clade</taxon>
        <taxon>indigoferoid/millettioid clade</taxon>
        <taxon>Phaseoleae</taxon>
        <taxon>Phaseolus</taxon>
    </lineage>
</organism>
<dbReference type="PROSITE" id="PS50090">
    <property type="entry name" value="MYB_LIKE"/>
    <property type="match status" value="1"/>
</dbReference>
<evidence type="ECO:0000256" key="1">
    <source>
        <dbReference type="ARBA" id="ARBA00004123"/>
    </source>
</evidence>
<dbReference type="Proteomes" id="UP001374584">
    <property type="component" value="Unassembled WGS sequence"/>
</dbReference>
<dbReference type="PROSITE" id="PS51294">
    <property type="entry name" value="HTH_MYB"/>
    <property type="match status" value="1"/>
</dbReference>
<dbReference type="InterPro" id="IPR001005">
    <property type="entry name" value="SANT/Myb"/>
</dbReference>
<keyword evidence="5" id="KW-0804">Transcription</keyword>
<dbReference type="PANTHER" id="PTHR45614">
    <property type="entry name" value="MYB PROTEIN-RELATED"/>
    <property type="match status" value="1"/>
</dbReference>
<dbReference type="SUPFAM" id="SSF46689">
    <property type="entry name" value="Homeodomain-like"/>
    <property type="match status" value="1"/>
</dbReference>